<gene>
    <name evidence="1" type="ORF">MET9862_02136</name>
</gene>
<proteinExistence type="predicted"/>
<sequence length="46" mass="4984">MASSAIQPGAWNRLVLVRALPPRVLMITVGPRIVGLSAFNLSQLLR</sequence>
<protein>
    <submittedName>
        <fullName evidence="1">Uncharacterized protein</fullName>
    </submittedName>
</protein>
<evidence type="ECO:0000313" key="2">
    <source>
        <dbReference type="Proteomes" id="UP000410984"/>
    </source>
</evidence>
<name>A0A509EEA6_9HYPH</name>
<dbReference type="Proteomes" id="UP000410984">
    <property type="component" value="Unassembled WGS sequence"/>
</dbReference>
<accession>A0A509EEA6</accession>
<organism evidence="1 2">
    <name type="scientific">Methylobacterium symbioticum</name>
    <dbReference type="NCBI Taxonomy" id="2584084"/>
    <lineage>
        <taxon>Bacteria</taxon>
        <taxon>Pseudomonadati</taxon>
        <taxon>Pseudomonadota</taxon>
        <taxon>Alphaproteobacteria</taxon>
        <taxon>Hyphomicrobiales</taxon>
        <taxon>Methylobacteriaceae</taxon>
        <taxon>Methylobacterium</taxon>
    </lineage>
</organism>
<evidence type="ECO:0000313" key="1">
    <source>
        <dbReference type="EMBL" id="VUD71553.1"/>
    </source>
</evidence>
<dbReference type="AlphaFoldDB" id="A0A509EEA6"/>
<reference evidence="1 2" key="1">
    <citation type="submission" date="2019-06" db="EMBL/GenBank/DDBJ databases">
        <authorList>
            <person name="Rodrigo-Torres L."/>
            <person name="Arahal R. D."/>
            <person name="Lucena T."/>
        </authorList>
    </citation>
    <scope>NUCLEOTIDE SEQUENCE [LARGE SCALE GENOMIC DNA]</scope>
    <source>
        <strain evidence="1 2">SB0023/3</strain>
    </source>
</reference>
<dbReference type="EMBL" id="CABFPH010000024">
    <property type="protein sequence ID" value="VUD71553.1"/>
    <property type="molecule type" value="Genomic_DNA"/>
</dbReference>
<dbReference type="RefSeq" id="WP_185156823.1">
    <property type="nucleotide sequence ID" value="NZ_CABFPH010000024.1"/>
</dbReference>
<keyword evidence="2" id="KW-1185">Reference proteome</keyword>